<gene>
    <name evidence="2" type="ORF">MNBD_IGNAVI01-1740</name>
</gene>
<evidence type="ECO:0000313" key="2">
    <source>
        <dbReference type="EMBL" id="VAX18574.1"/>
    </source>
</evidence>
<keyword evidence="1" id="KW-0472">Membrane</keyword>
<dbReference type="AlphaFoldDB" id="A0A3B1C3G9"/>
<reference evidence="2" key="1">
    <citation type="submission" date="2018-06" db="EMBL/GenBank/DDBJ databases">
        <authorList>
            <person name="Zhirakovskaya E."/>
        </authorList>
    </citation>
    <scope>NUCLEOTIDE SEQUENCE</scope>
</reference>
<proteinExistence type="predicted"/>
<keyword evidence="1" id="KW-1133">Transmembrane helix</keyword>
<organism evidence="2">
    <name type="scientific">hydrothermal vent metagenome</name>
    <dbReference type="NCBI Taxonomy" id="652676"/>
    <lineage>
        <taxon>unclassified sequences</taxon>
        <taxon>metagenomes</taxon>
        <taxon>ecological metagenomes</taxon>
    </lineage>
</organism>
<feature type="transmembrane region" description="Helical" evidence="1">
    <location>
        <begin position="53"/>
        <end position="74"/>
    </location>
</feature>
<evidence type="ECO:0000256" key="1">
    <source>
        <dbReference type="SAM" id="Phobius"/>
    </source>
</evidence>
<feature type="transmembrane region" description="Helical" evidence="1">
    <location>
        <begin position="12"/>
        <end position="41"/>
    </location>
</feature>
<feature type="transmembrane region" description="Helical" evidence="1">
    <location>
        <begin position="80"/>
        <end position="102"/>
    </location>
</feature>
<sequence length="188" mass="22270">MKNSLLKDRLLLIIYFISIIIITSVQNIYFLAAIIPLFILLSNKYFFQLFKKTIISIMLFNFIVSISYIVMSVINQSEWIGYIILINLRVFDATFLTFLFVAKVNLFRAVSFSENFSFLLLLSYSQIMIYKRNYENFKLSFRSRNLILPGKKQLYNFIRSTFIFFLNSSMHNSHEISLAMKSRCFNND</sequence>
<keyword evidence="1" id="KW-0812">Transmembrane</keyword>
<name>A0A3B1C3G9_9ZZZZ</name>
<accession>A0A3B1C3G9</accession>
<dbReference type="EMBL" id="UOGD01000107">
    <property type="protein sequence ID" value="VAX18574.1"/>
    <property type="molecule type" value="Genomic_DNA"/>
</dbReference>
<evidence type="ECO:0008006" key="3">
    <source>
        <dbReference type="Google" id="ProtNLM"/>
    </source>
</evidence>
<protein>
    <recommendedName>
        <fullName evidence="3">Transmembrane component NikQ of energizing module of nickel ECF transporter</fullName>
    </recommendedName>
</protein>